<dbReference type="InterPro" id="IPR017508">
    <property type="entry name" value="HipA_N1"/>
</dbReference>
<feature type="domain" description="HipA N-terminal subdomain 1" evidence="5">
    <location>
        <begin position="22"/>
        <end position="118"/>
    </location>
</feature>
<evidence type="ECO:0000313" key="6">
    <source>
        <dbReference type="EMBL" id="NRF65961.1"/>
    </source>
</evidence>
<accession>A0ABX2EA75</accession>
<feature type="domain" description="HipA-like C-terminal" evidence="4">
    <location>
        <begin position="168"/>
        <end position="373"/>
    </location>
</feature>
<comment type="similarity">
    <text evidence="1">Belongs to the HipA Ser/Thr kinase family.</text>
</comment>
<sequence length="409" mass="44489">MASPHIGDTLDLWWLVDPARPRRVGSLRQQRRPGQPGGVALEYAASWLADGLALSDDLPLRPGEFLPTDADGAAGAVDDARPERWGERIIRLIDRPARLSTLDTLYFAGDARFGALGVSVSSSAYRPRLHGPMPGLADLPAMLAMVRRIEDGEPVDAPLHRLLTPGAGLGGTRPKALLHIDGASWIVKFAEAGDPLDSPLIEHATMTLASRAGIEACETRALRVADGHALAIRRFDRDGPRRRHALSAHVALRAAGEPCGYPELALLLRRRGDADAVEAQGEQLFRRMIFNILVDNTDDHEKNHVLLAGEQQHYRLAPAFDVLPAAQGLGYQQLRVGRDGAESTLDNALSEHRAFMLTAARAKAVCAEVAEVVGGWRTHFLAAGVSPGDIGWLEQTIDRPFLRTQRLKR</sequence>
<dbReference type="Proteomes" id="UP000737171">
    <property type="component" value="Unassembled WGS sequence"/>
</dbReference>
<reference evidence="6 7" key="1">
    <citation type="submission" date="2020-05" db="EMBL/GenBank/DDBJ databases">
        <title>Aquincola sp. isolate from soil.</title>
        <authorList>
            <person name="Han J."/>
            <person name="Kim D.-U."/>
        </authorList>
    </citation>
    <scope>NUCLEOTIDE SEQUENCE [LARGE SCALE GENOMIC DNA]</scope>
    <source>
        <strain evidence="6 7">S2</strain>
    </source>
</reference>
<evidence type="ECO:0000256" key="2">
    <source>
        <dbReference type="ARBA" id="ARBA00022679"/>
    </source>
</evidence>
<dbReference type="PANTHER" id="PTHR37419">
    <property type="entry name" value="SERINE/THREONINE-PROTEIN KINASE TOXIN HIPA"/>
    <property type="match status" value="1"/>
</dbReference>
<evidence type="ECO:0000256" key="1">
    <source>
        <dbReference type="ARBA" id="ARBA00010164"/>
    </source>
</evidence>
<evidence type="ECO:0000259" key="4">
    <source>
        <dbReference type="Pfam" id="PF07804"/>
    </source>
</evidence>
<keyword evidence="3" id="KW-0418">Kinase</keyword>
<dbReference type="EMBL" id="JABRWJ010000001">
    <property type="protein sequence ID" value="NRF65961.1"/>
    <property type="molecule type" value="Genomic_DNA"/>
</dbReference>
<gene>
    <name evidence="6" type="ORF">HLB44_03060</name>
</gene>
<dbReference type="Pfam" id="PF07804">
    <property type="entry name" value="HipA_C"/>
    <property type="match status" value="1"/>
</dbReference>
<comment type="caution">
    <text evidence="6">The sequence shown here is derived from an EMBL/GenBank/DDBJ whole genome shotgun (WGS) entry which is preliminary data.</text>
</comment>
<dbReference type="PANTHER" id="PTHR37419:SF8">
    <property type="entry name" value="TOXIN YJJJ"/>
    <property type="match status" value="1"/>
</dbReference>
<keyword evidence="7" id="KW-1185">Reference proteome</keyword>
<dbReference type="Pfam" id="PF13657">
    <property type="entry name" value="Couple_hipA"/>
    <property type="match status" value="1"/>
</dbReference>
<dbReference type="Gene3D" id="1.10.1070.20">
    <property type="match status" value="1"/>
</dbReference>
<dbReference type="RefSeq" id="WP_173120466.1">
    <property type="nucleotide sequence ID" value="NZ_JABRWJ010000001.1"/>
</dbReference>
<evidence type="ECO:0000259" key="5">
    <source>
        <dbReference type="Pfam" id="PF13657"/>
    </source>
</evidence>
<dbReference type="InterPro" id="IPR052028">
    <property type="entry name" value="HipA_Ser/Thr_kinase"/>
</dbReference>
<protein>
    <submittedName>
        <fullName evidence="6">Type II toxin-antitoxin system HipA family toxin</fullName>
    </submittedName>
</protein>
<name>A0ABX2EA75_9BURK</name>
<keyword evidence="2" id="KW-0808">Transferase</keyword>
<evidence type="ECO:0000256" key="3">
    <source>
        <dbReference type="ARBA" id="ARBA00022777"/>
    </source>
</evidence>
<proteinExistence type="inferred from homology"/>
<dbReference type="InterPro" id="IPR012893">
    <property type="entry name" value="HipA-like_C"/>
</dbReference>
<evidence type="ECO:0000313" key="7">
    <source>
        <dbReference type="Proteomes" id="UP000737171"/>
    </source>
</evidence>
<organism evidence="6 7">
    <name type="scientific">Pseudaquabacterium terrae</name>
    <dbReference type="NCBI Taxonomy" id="2732868"/>
    <lineage>
        <taxon>Bacteria</taxon>
        <taxon>Pseudomonadati</taxon>
        <taxon>Pseudomonadota</taxon>
        <taxon>Betaproteobacteria</taxon>
        <taxon>Burkholderiales</taxon>
        <taxon>Sphaerotilaceae</taxon>
        <taxon>Pseudaquabacterium</taxon>
    </lineage>
</organism>